<dbReference type="CDD" id="cd00609">
    <property type="entry name" value="AAT_like"/>
    <property type="match status" value="1"/>
</dbReference>
<reference evidence="11 12" key="1">
    <citation type="submission" date="2018-06" db="EMBL/GenBank/DDBJ databases">
        <title>Genomic Encyclopedia of Type Strains, Phase IV (KMG-IV): sequencing the most valuable type-strain genomes for metagenomic binning, comparative biology and taxonomic classification.</title>
        <authorList>
            <person name="Goeker M."/>
        </authorList>
    </citation>
    <scope>NUCLEOTIDE SEQUENCE [LARGE SCALE GENOMIC DNA]</scope>
    <source>
        <strain evidence="11 12">DSM 15140</strain>
    </source>
</reference>
<dbReference type="EC" id="2.6.1.9" evidence="9"/>
<dbReference type="InterPro" id="IPR001917">
    <property type="entry name" value="Aminotrans_II_pyridoxalP_BS"/>
</dbReference>
<evidence type="ECO:0000256" key="9">
    <source>
        <dbReference type="HAMAP-Rule" id="MF_01023"/>
    </source>
</evidence>
<organism evidence="11 12">
    <name type="scientific">Paraliobacillus ryukyuensis</name>
    <dbReference type="NCBI Taxonomy" id="200904"/>
    <lineage>
        <taxon>Bacteria</taxon>
        <taxon>Bacillati</taxon>
        <taxon>Bacillota</taxon>
        <taxon>Bacilli</taxon>
        <taxon>Bacillales</taxon>
        <taxon>Bacillaceae</taxon>
        <taxon>Paraliobacillus</taxon>
    </lineage>
</organism>
<name>A0A366EGS9_9BACI</name>
<dbReference type="Gene3D" id="3.90.1150.10">
    <property type="entry name" value="Aspartate Aminotransferase, domain 1"/>
    <property type="match status" value="1"/>
</dbReference>
<dbReference type="STRING" id="200904.GCA_900168775_01835"/>
<sequence>MNGKTILQTMKPYKPGKQIEDVKKEYGLNKIVKLASNENPFGYSPQVKEAITDISTHLELYPDGYATELREALVNQLNVKPDQLVFGSGSDEVIAILCQAFLESGTNTITATPTFPQYKHNALIQGADVKEVPVVNGYHDLDAMLNEIDENTKIVWLCTPNNPTGTLIEEASLIDFMERCPSDVLVVVDEAYYEYVRPEDAPDSIKAIETYPNLVVLRTFSKAYGLAALRVGYGVATETIANLLNIVRGPFNTTSIAQKAALIALEDQQFLQDTVKQTLANKKKFMEFLDRMGLTYYDSATNFVFVNLPVTGDELFEHLLTKGFIVRSGEALGHPKGARITIGHEEDMKLLQDLIEAYLTPAVKENQS</sequence>
<dbReference type="UniPathway" id="UPA00031">
    <property type="reaction ID" value="UER00012"/>
</dbReference>
<comment type="catalytic activity">
    <reaction evidence="8 9">
        <text>L-histidinol phosphate + 2-oxoglutarate = 3-(imidazol-4-yl)-2-oxopropyl phosphate + L-glutamate</text>
        <dbReference type="Rhea" id="RHEA:23744"/>
        <dbReference type="ChEBI" id="CHEBI:16810"/>
        <dbReference type="ChEBI" id="CHEBI:29985"/>
        <dbReference type="ChEBI" id="CHEBI:57766"/>
        <dbReference type="ChEBI" id="CHEBI:57980"/>
        <dbReference type="EC" id="2.6.1.9"/>
    </reaction>
</comment>
<dbReference type="Proteomes" id="UP000252254">
    <property type="component" value="Unassembled WGS sequence"/>
</dbReference>
<comment type="similarity">
    <text evidence="9">Belongs to the class-II pyridoxal-phosphate-dependent aminotransferase family. Histidinol-phosphate aminotransferase subfamily.</text>
</comment>
<proteinExistence type="inferred from homology"/>
<dbReference type="InterPro" id="IPR004839">
    <property type="entry name" value="Aminotransferase_I/II_large"/>
</dbReference>
<comment type="cofactor">
    <cofactor evidence="1 9">
        <name>pyridoxal 5'-phosphate</name>
        <dbReference type="ChEBI" id="CHEBI:597326"/>
    </cofactor>
</comment>
<evidence type="ECO:0000313" key="12">
    <source>
        <dbReference type="Proteomes" id="UP000252254"/>
    </source>
</evidence>
<evidence type="ECO:0000259" key="10">
    <source>
        <dbReference type="Pfam" id="PF00155"/>
    </source>
</evidence>
<dbReference type="InterPro" id="IPR015424">
    <property type="entry name" value="PyrdxlP-dep_Trfase"/>
</dbReference>
<keyword evidence="9" id="KW-0028">Amino-acid biosynthesis</keyword>
<dbReference type="EMBL" id="QNRI01000001">
    <property type="protein sequence ID" value="RBP01538.1"/>
    <property type="molecule type" value="Genomic_DNA"/>
</dbReference>
<dbReference type="PANTHER" id="PTHR43643">
    <property type="entry name" value="HISTIDINOL-PHOSPHATE AMINOTRANSFERASE 2"/>
    <property type="match status" value="1"/>
</dbReference>
<keyword evidence="4 9" id="KW-0032">Aminotransferase</keyword>
<dbReference type="OrthoDB" id="9813612at2"/>
<dbReference type="SUPFAM" id="SSF53383">
    <property type="entry name" value="PLP-dependent transferases"/>
    <property type="match status" value="1"/>
</dbReference>
<feature type="domain" description="Aminotransferase class I/classII large" evidence="10">
    <location>
        <begin position="30"/>
        <end position="348"/>
    </location>
</feature>
<dbReference type="RefSeq" id="WP_113866222.1">
    <property type="nucleotide sequence ID" value="NZ_BAABQN010000001.1"/>
</dbReference>
<evidence type="ECO:0000313" key="11">
    <source>
        <dbReference type="EMBL" id="RBP01538.1"/>
    </source>
</evidence>
<dbReference type="InterPro" id="IPR015421">
    <property type="entry name" value="PyrdxlP-dep_Trfase_major"/>
</dbReference>
<gene>
    <name evidence="9" type="primary">hisC</name>
    <name evidence="11" type="ORF">DES48_101275</name>
</gene>
<accession>A0A366EGS9</accession>
<evidence type="ECO:0000256" key="5">
    <source>
        <dbReference type="ARBA" id="ARBA00022679"/>
    </source>
</evidence>
<protein>
    <recommendedName>
        <fullName evidence="9">Histidinol-phosphate aminotransferase</fullName>
        <ecNumber evidence="9">2.6.1.9</ecNumber>
    </recommendedName>
    <alternativeName>
        <fullName evidence="9">Imidazole acetol-phosphate transaminase</fullName>
    </alternativeName>
</protein>
<keyword evidence="12" id="KW-1185">Reference proteome</keyword>
<comment type="pathway">
    <text evidence="2 9">Amino-acid biosynthesis; L-histidine biosynthesis; L-histidine from 5-phospho-alpha-D-ribose 1-diphosphate: step 7/9.</text>
</comment>
<evidence type="ECO:0000256" key="7">
    <source>
        <dbReference type="ARBA" id="ARBA00023102"/>
    </source>
</evidence>
<feature type="modified residue" description="N6-(pyridoxal phosphate)lysine" evidence="9">
    <location>
        <position position="222"/>
    </location>
</feature>
<dbReference type="PANTHER" id="PTHR43643:SF3">
    <property type="entry name" value="HISTIDINOL-PHOSPHATE AMINOTRANSFERASE"/>
    <property type="match status" value="1"/>
</dbReference>
<dbReference type="HAMAP" id="MF_01023">
    <property type="entry name" value="HisC_aminotrans_2"/>
    <property type="match status" value="1"/>
</dbReference>
<evidence type="ECO:0000256" key="4">
    <source>
        <dbReference type="ARBA" id="ARBA00022576"/>
    </source>
</evidence>
<comment type="subunit">
    <text evidence="3 9">Homodimer.</text>
</comment>
<evidence type="ECO:0000256" key="1">
    <source>
        <dbReference type="ARBA" id="ARBA00001933"/>
    </source>
</evidence>
<evidence type="ECO:0000256" key="3">
    <source>
        <dbReference type="ARBA" id="ARBA00011738"/>
    </source>
</evidence>
<dbReference type="GO" id="GO:0030170">
    <property type="term" value="F:pyridoxal phosphate binding"/>
    <property type="evidence" value="ECO:0007669"/>
    <property type="project" value="InterPro"/>
</dbReference>
<comment type="caution">
    <text evidence="11">The sequence shown here is derived from an EMBL/GenBank/DDBJ whole genome shotgun (WGS) entry which is preliminary data.</text>
</comment>
<keyword evidence="5 9" id="KW-0808">Transferase</keyword>
<dbReference type="InterPro" id="IPR050106">
    <property type="entry name" value="HistidinolP_aminotransfase"/>
</dbReference>
<evidence type="ECO:0000256" key="8">
    <source>
        <dbReference type="ARBA" id="ARBA00047481"/>
    </source>
</evidence>
<evidence type="ECO:0000256" key="2">
    <source>
        <dbReference type="ARBA" id="ARBA00005011"/>
    </source>
</evidence>
<dbReference type="GO" id="GO:0004400">
    <property type="term" value="F:histidinol-phosphate transaminase activity"/>
    <property type="evidence" value="ECO:0007669"/>
    <property type="project" value="UniProtKB-UniRule"/>
</dbReference>
<dbReference type="GO" id="GO:0000105">
    <property type="term" value="P:L-histidine biosynthetic process"/>
    <property type="evidence" value="ECO:0007669"/>
    <property type="project" value="UniProtKB-UniRule"/>
</dbReference>
<dbReference type="InterPro" id="IPR005861">
    <property type="entry name" value="HisP_aminotrans"/>
</dbReference>
<keyword evidence="7 9" id="KW-0368">Histidine biosynthesis</keyword>
<dbReference type="Gene3D" id="3.40.640.10">
    <property type="entry name" value="Type I PLP-dependent aspartate aminotransferase-like (Major domain)"/>
    <property type="match status" value="1"/>
</dbReference>
<dbReference type="PROSITE" id="PS00599">
    <property type="entry name" value="AA_TRANSFER_CLASS_2"/>
    <property type="match status" value="1"/>
</dbReference>
<evidence type="ECO:0000256" key="6">
    <source>
        <dbReference type="ARBA" id="ARBA00022898"/>
    </source>
</evidence>
<keyword evidence="6 9" id="KW-0663">Pyridoxal phosphate</keyword>
<dbReference type="InterPro" id="IPR015422">
    <property type="entry name" value="PyrdxlP-dep_Trfase_small"/>
</dbReference>
<dbReference type="NCBIfam" id="TIGR01141">
    <property type="entry name" value="hisC"/>
    <property type="match status" value="1"/>
</dbReference>
<dbReference type="Pfam" id="PF00155">
    <property type="entry name" value="Aminotran_1_2"/>
    <property type="match status" value="1"/>
</dbReference>
<dbReference type="AlphaFoldDB" id="A0A366EGS9"/>